<accession>B3RVZ4</accession>
<keyword evidence="2" id="KW-1185">Reference proteome</keyword>
<dbReference type="InParanoid" id="B3RVZ4"/>
<name>B3RVZ4_TRIAD</name>
<proteinExistence type="predicted"/>
<dbReference type="AlphaFoldDB" id="B3RVZ4"/>
<dbReference type="RefSeq" id="XP_002111615.1">
    <property type="nucleotide sequence ID" value="XM_002111579.1"/>
</dbReference>
<gene>
    <name evidence="1" type="ORF">TRIADDRAFT_55830</name>
</gene>
<dbReference type="OrthoDB" id="9973264at2759"/>
<evidence type="ECO:0000313" key="1">
    <source>
        <dbReference type="EMBL" id="EDV25582.1"/>
    </source>
</evidence>
<dbReference type="HOGENOM" id="CLU_577889_0_0_1"/>
<dbReference type="eggNOG" id="ENOG502SPSW">
    <property type="taxonomic scope" value="Eukaryota"/>
</dbReference>
<reference evidence="1 2" key="1">
    <citation type="journal article" date="2008" name="Nature">
        <title>The Trichoplax genome and the nature of placozoans.</title>
        <authorList>
            <person name="Srivastava M."/>
            <person name="Begovic E."/>
            <person name="Chapman J."/>
            <person name="Putnam N.H."/>
            <person name="Hellsten U."/>
            <person name="Kawashima T."/>
            <person name="Kuo A."/>
            <person name="Mitros T."/>
            <person name="Salamov A."/>
            <person name="Carpenter M.L."/>
            <person name="Signorovitch A.Y."/>
            <person name="Moreno M.A."/>
            <person name="Kamm K."/>
            <person name="Grimwood J."/>
            <person name="Schmutz J."/>
            <person name="Shapiro H."/>
            <person name="Grigoriev I.V."/>
            <person name="Buss L.W."/>
            <person name="Schierwater B."/>
            <person name="Dellaporta S.L."/>
            <person name="Rokhsar D.S."/>
        </authorList>
    </citation>
    <scope>NUCLEOTIDE SEQUENCE [LARGE SCALE GENOMIC DNA]</scope>
    <source>
        <strain evidence="1 2">Grell-BS-1999</strain>
    </source>
</reference>
<dbReference type="GeneID" id="6753331"/>
<dbReference type="CTD" id="6753331"/>
<dbReference type="KEGG" id="tad:TRIADDRAFT_55830"/>
<dbReference type="EMBL" id="DS985244">
    <property type="protein sequence ID" value="EDV25582.1"/>
    <property type="molecule type" value="Genomic_DNA"/>
</dbReference>
<organism evidence="1 2">
    <name type="scientific">Trichoplax adhaerens</name>
    <name type="common">Trichoplax reptans</name>
    <dbReference type="NCBI Taxonomy" id="10228"/>
    <lineage>
        <taxon>Eukaryota</taxon>
        <taxon>Metazoa</taxon>
        <taxon>Placozoa</taxon>
        <taxon>Uniplacotomia</taxon>
        <taxon>Trichoplacea</taxon>
        <taxon>Trichoplacidae</taxon>
        <taxon>Trichoplax</taxon>
    </lineage>
</organism>
<dbReference type="Proteomes" id="UP000009022">
    <property type="component" value="Unassembled WGS sequence"/>
</dbReference>
<sequence>MSARTNGYFTMVINSIQSDIDSSGKASIAHSMPVVQPTEGKFVILCSNRNIPPPQDSHNHYQLLLWSGLKPFKIYQTLYEAGDNFSVAFISENSIARLRLYPLTWAGIKAAIKSCLPLAEKRLQPWLDTIERELSNDPGRYLYNSDDSEMHYDTFMNLREPVTKNQALYFLTSEMHVHQLYYDTLRNLHPDNLPERYLCSAKDFTMADCVELLPSQISIPEETIKTYSNLPGIVNGFLSKANGRVFGRICSTPTRQERPKNLSYVPRRKTAFVFGPETVQTLLLQKKPYEILLELGMLPEGIHEKCCIRKHVYWLILLCPGQCGSKLDFYEATWQGVVEAMKVIYPQAYDDLLIHLDEIKATNIETFEKQAQFRFIEVLPFRDSLNYMSYQRFCNLPHPRKAWQVRLFLYCELRLLELFAGDGHTKLEDGRIGEKEYLCRNYNLFDLSRNQYVILPLSIDIPDAVIKQFGQSE</sequence>
<protein>
    <submittedName>
        <fullName evidence="1">Uncharacterized protein</fullName>
    </submittedName>
</protein>
<evidence type="ECO:0000313" key="2">
    <source>
        <dbReference type="Proteomes" id="UP000009022"/>
    </source>
</evidence>